<evidence type="ECO:0000259" key="2">
    <source>
        <dbReference type="Pfam" id="PF09084"/>
    </source>
</evidence>
<feature type="signal peptide" evidence="1">
    <location>
        <begin position="1"/>
        <end position="20"/>
    </location>
</feature>
<keyword evidence="4" id="KW-1185">Reference proteome</keyword>
<proteinExistence type="predicted"/>
<dbReference type="InterPro" id="IPR015168">
    <property type="entry name" value="SsuA/THI5"/>
</dbReference>
<protein>
    <submittedName>
        <fullName evidence="3">ABC transporter substrate-binding protein</fullName>
    </submittedName>
</protein>
<evidence type="ECO:0000313" key="3">
    <source>
        <dbReference type="EMBL" id="GAA2562948.1"/>
    </source>
</evidence>
<comment type="caution">
    <text evidence="3">The sequence shown here is derived from an EMBL/GenBank/DDBJ whole genome shotgun (WGS) entry which is preliminary data.</text>
</comment>
<dbReference type="PANTHER" id="PTHR30024">
    <property type="entry name" value="ALIPHATIC SULFONATES-BINDING PROTEIN-RELATED"/>
    <property type="match status" value="1"/>
</dbReference>
<dbReference type="Proteomes" id="UP001501095">
    <property type="component" value="Unassembled WGS sequence"/>
</dbReference>
<accession>A0ABN3P4H7</accession>
<reference evidence="3 4" key="1">
    <citation type="journal article" date="2019" name="Int. J. Syst. Evol. Microbiol.">
        <title>The Global Catalogue of Microorganisms (GCM) 10K type strain sequencing project: providing services to taxonomists for standard genome sequencing and annotation.</title>
        <authorList>
            <consortium name="The Broad Institute Genomics Platform"/>
            <consortium name="The Broad Institute Genome Sequencing Center for Infectious Disease"/>
            <person name="Wu L."/>
            <person name="Ma J."/>
        </authorList>
    </citation>
    <scope>NUCLEOTIDE SEQUENCE [LARGE SCALE GENOMIC DNA]</scope>
    <source>
        <strain evidence="3 4">JCM 6924</strain>
    </source>
</reference>
<dbReference type="Gene3D" id="3.40.190.10">
    <property type="entry name" value="Periplasmic binding protein-like II"/>
    <property type="match status" value="2"/>
</dbReference>
<feature type="domain" description="SsuA/THI5-like" evidence="2">
    <location>
        <begin position="49"/>
        <end position="259"/>
    </location>
</feature>
<dbReference type="Pfam" id="PF09084">
    <property type="entry name" value="NMT1"/>
    <property type="match status" value="1"/>
</dbReference>
<organism evidence="3 4">
    <name type="scientific">Streptomyces levis</name>
    <dbReference type="NCBI Taxonomy" id="285566"/>
    <lineage>
        <taxon>Bacteria</taxon>
        <taxon>Bacillati</taxon>
        <taxon>Actinomycetota</taxon>
        <taxon>Actinomycetes</taxon>
        <taxon>Kitasatosporales</taxon>
        <taxon>Streptomycetaceae</taxon>
        <taxon>Streptomyces</taxon>
    </lineage>
</organism>
<feature type="chain" id="PRO_5047514636" evidence="1">
    <location>
        <begin position="21"/>
        <end position="337"/>
    </location>
</feature>
<dbReference type="EMBL" id="BAAATM010000033">
    <property type="protein sequence ID" value="GAA2562948.1"/>
    <property type="molecule type" value="Genomic_DNA"/>
</dbReference>
<name>A0ABN3P4H7_9ACTN</name>
<dbReference type="PROSITE" id="PS51257">
    <property type="entry name" value="PROKAR_LIPOPROTEIN"/>
    <property type="match status" value="1"/>
</dbReference>
<dbReference type="RefSeq" id="WP_344545033.1">
    <property type="nucleotide sequence ID" value="NZ_BAAATM010000033.1"/>
</dbReference>
<evidence type="ECO:0000313" key="4">
    <source>
        <dbReference type="Proteomes" id="UP001501095"/>
    </source>
</evidence>
<dbReference type="SUPFAM" id="SSF53850">
    <property type="entry name" value="Periplasmic binding protein-like II"/>
    <property type="match status" value="1"/>
</dbReference>
<sequence length="337" mass="35216">MRRSLRARAAVVISSLLVLAGCGGGGSQKADPKNPVTIDVAVLAATEFYVVPWLVGQQQGFFADRGVVVKNIVAGSGGSATLRTQLSGGMPIGEIGYKSVLDAWSEDIPVLTVGGGAQGPYGGDFYALADNDRVDELRDIKKWAYTNPGSSVYALSFLLPKAAGLPTKAERIAAGGVGEGAALLEAGTVDVAWLPPSLASRNTGKFKKVVSTGEYITDFQQSVITTSPEYAEEHPDVVRGVLAGWQEATQWIARNPEAAAKIYAKHVDLPVESATSVVTGAIESKVWNVGFNPAALKRGTEAAVVSGFKGDVEYCEFMDGSYLPSGASTELPTKCGG</sequence>
<evidence type="ECO:0000256" key="1">
    <source>
        <dbReference type="SAM" id="SignalP"/>
    </source>
</evidence>
<gene>
    <name evidence="3" type="ORF">GCM10010423_77410</name>
</gene>
<keyword evidence="1" id="KW-0732">Signal</keyword>